<organism evidence="2 3">
    <name type="scientific">Hymenobacter edaphi</name>
    <dbReference type="NCBI Taxonomy" id="2211146"/>
    <lineage>
        <taxon>Bacteria</taxon>
        <taxon>Pseudomonadati</taxon>
        <taxon>Bacteroidota</taxon>
        <taxon>Cytophagia</taxon>
        <taxon>Cytophagales</taxon>
        <taxon>Hymenobacteraceae</taxon>
        <taxon>Hymenobacter</taxon>
    </lineage>
</organism>
<sequence length="270" mass="30094">MFSFLPASAAVRPFFYSAILLPAALLVASAAQAQEAQDAPSYEKEFTYGINLNTNAGLIGGVAVRSTRRLNDDWARFWLLEGVEVKSRKEQRIQNSIGGVYVQGKTNYLFALRPTVGVQRTLFRKAAESGVEVDAMFGAGPSIGLLLPYYIYYDYTPKPDPQSNPNPREDIRAEQYDPVKHYEQNKIYDRAPIFSGIGNVKPNVGAHLRGALNFEYGRYRDAVAGIEAGFLVEAYTKRLVTMNVTGVPENRLNNNLFNSVYVTLYIGSRK</sequence>
<evidence type="ECO:0008006" key="4">
    <source>
        <dbReference type="Google" id="ProtNLM"/>
    </source>
</evidence>
<keyword evidence="1" id="KW-0732">Signal</keyword>
<protein>
    <recommendedName>
        <fullName evidence="4">Outer membrane protein beta-barrel domain-containing protein</fullName>
    </recommendedName>
</protein>
<gene>
    <name evidence="2" type="ORF">DLM85_08815</name>
</gene>
<evidence type="ECO:0000256" key="1">
    <source>
        <dbReference type="SAM" id="SignalP"/>
    </source>
</evidence>
<reference evidence="3" key="1">
    <citation type="submission" date="2018-05" db="EMBL/GenBank/DDBJ databases">
        <authorList>
            <person name="Nie L."/>
        </authorList>
    </citation>
    <scope>NUCLEOTIDE SEQUENCE [LARGE SCALE GENOMIC DNA]</scope>
    <source>
        <strain evidence="3">NL</strain>
    </source>
</reference>
<evidence type="ECO:0000313" key="2">
    <source>
        <dbReference type="EMBL" id="RAK68128.1"/>
    </source>
</evidence>
<keyword evidence="3" id="KW-1185">Reference proteome</keyword>
<feature type="signal peptide" evidence="1">
    <location>
        <begin position="1"/>
        <end position="33"/>
    </location>
</feature>
<comment type="caution">
    <text evidence="2">The sequence shown here is derived from an EMBL/GenBank/DDBJ whole genome shotgun (WGS) entry which is preliminary data.</text>
</comment>
<feature type="chain" id="PRO_5016408865" description="Outer membrane protein beta-barrel domain-containing protein" evidence="1">
    <location>
        <begin position="34"/>
        <end position="270"/>
    </location>
</feature>
<dbReference type="AlphaFoldDB" id="A0A328BSR6"/>
<name>A0A328BSR6_9BACT</name>
<dbReference type="EMBL" id="QHKM01000002">
    <property type="protein sequence ID" value="RAK68128.1"/>
    <property type="molecule type" value="Genomic_DNA"/>
</dbReference>
<proteinExistence type="predicted"/>
<dbReference type="Proteomes" id="UP000248553">
    <property type="component" value="Unassembled WGS sequence"/>
</dbReference>
<accession>A0A328BSR6</accession>
<evidence type="ECO:0000313" key="3">
    <source>
        <dbReference type="Proteomes" id="UP000248553"/>
    </source>
</evidence>